<reference evidence="6 7" key="1">
    <citation type="submission" date="2019-09" db="EMBL/GenBank/DDBJ databases">
        <title>Phylogeny of genus Pseudoclavibacter and closely related genus.</title>
        <authorList>
            <person name="Li Y."/>
        </authorList>
    </citation>
    <scope>NUCLEOTIDE SEQUENCE [LARGE SCALE GENOMIC DNA]</scope>
    <source>
        <strain evidence="6 7">KCTC 13959</strain>
    </source>
</reference>
<dbReference type="RefSeq" id="WP_158053396.1">
    <property type="nucleotide sequence ID" value="NZ_WBKB01000012.1"/>
</dbReference>
<keyword evidence="7" id="KW-1185">Reference proteome</keyword>
<keyword evidence="4" id="KW-0456">Lyase</keyword>
<comment type="subcellular location">
    <subcellularLocation>
        <location evidence="1">Periplasm</location>
    </subcellularLocation>
</comment>
<evidence type="ECO:0000256" key="4">
    <source>
        <dbReference type="ARBA" id="ARBA00023239"/>
    </source>
</evidence>
<evidence type="ECO:0000313" key="7">
    <source>
        <dbReference type="Proteomes" id="UP000433493"/>
    </source>
</evidence>
<dbReference type="Pfam" id="PF07940">
    <property type="entry name" value="Hepar_II_III_C"/>
    <property type="match status" value="1"/>
</dbReference>
<dbReference type="Gene3D" id="1.50.10.100">
    <property type="entry name" value="Chondroitin AC/alginate lyase"/>
    <property type="match status" value="1"/>
</dbReference>
<evidence type="ECO:0000256" key="3">
    <source>
        <dbReference type="ARBA" id="ARBA00022764"/>
    </source>
</evidence>
<protein>
    <recommendedName>
        <fullName evidence="5">Heparinase II/III-like C-terminal domain-containing protein</fullName>
    </recommendedName>
</protein>
<dbReference type="OrthoDB" id="4592556at2"/>
<accession>A0A7J5B7J4</accession>
<evidence type="ECO:0000313" key="6">
    <source>
        <dbReference type="EMBL" id="KAB1640835.1"/>
    </source>
</evidence>
<dbReference type="InterPro" id="IPR012480">
    <property type="entry name" value="Hepar_II_III_C"/>
</dbReference>
<dbReference type="PANTHER" id="PTHR39210">
    <property type="entry name" value="HEPARIN-SULFATE LYASE"/>
    <property type="match status" value="1"/>
</dbReference>
<dbReference type="PANTHER" id="PTHR39210:SF1">
    <property type="entry name" value="HEPARIN-SULFATE LYASE"/>
    <property type="match status" value="1"/>
</dbReference>
<dbReference type="AlphaFoldDB" id="A0A7J5B7J4"/>
<organism evidence="6 7">
    <name type="scientific">Gulosibacter chungangensis</name>
    <dbReference type="NCBI Taxonomy" id="979746"/>
    <lineage>
        <taxon>Bacteria</taxon>
        <taxon>Bacillati</taxon>
        <taxon>Actinomycetota</taxon>
        <taxon>Actinomycetes</taxon>
        <taxon>Micrococcales</taxon>
        <taxon>Microbacteriaceae</taxon>
        <taxon>Gulosibacter</taxon>
    </lineage>
</organism>
<dbReference type="InterPro" id="IPR008929">
    <property type="entry name" value="Chondroitin_lyas"/>
</dbReference>
<dbReference type="Gene3D" id="2.70.98.70">
    <property type="match status" value="1"/>
</dbReference>
<dbReference type="EMBL" id="WBKB01000012">
    <property type="protein sequence ID" value="KAB1640835.1"/>
    <property type="molecule type" value="Genomic_DNA"/>
</dbReference>
<proteinExistence type="predicted"/>
<dbReference type="GO" id="GO:0016829">
    <property type="term" value="F:lyase activity"/>
    <property type="evidence" value="ECO:0007669"/>
    <property type="project" value="UniProtKB-KW"/>
</dbReference>
<evidence type="ECO:0000256" key="1">
    <source>
        <dbReference type="ARBA" id="ARBA00004418"/>
    </source>
</evidence>
<evidence type="ECO:0000259" key="5">
    <source>
        <dbReference type="Pfam" id="PF07940"/>
    </source>
</evidence>
<keyword evidence="3" id="KW-0574">Periplasm</keyword>
<sequence length="555" mass="62394">MSRSETRKNLRRGHITVPEKYQVAPIAWRDGLDYEELNKGSESFKWWLSCLGFLRVFANADQLSEDDEEVCLAIISDWFAHNPQTSPAISRAWDAHAVAYRTDSLIDIAERVSNSTWLDELLEEHKAFLALEDNFQGNWNHGVDQAKSLINVAERLKDASAQQIGLTRLEGAMLSIVDDEGVTIEQAVHYDYFNYQQLDKCISYLDGHPGAENTIARLRERMQKMPDFLAHATRPDGTWFEIGDTPIEPAGSIPGTIAEYAATQGANGPRPDETVRTFSAGYIFGRSGWGESREFAEESAYSIRFGPGRLIHGHADNLSLRFVSRGIEIIKDGGFHGYTDDENRAFLRSQAAHSTIIASRGRKKSTTKPSELTFSRIEPQWQSFTINANPFEHTYVTRSIYIEFDPDIVVVWDRLRSRSRTPFEQRWIINPEFRLTQRRDAVTGIGPTPFVATQHLRVPFRGQSSGVINANETDAPLGATETLIELTRNGLIQHKQTGLTGEFLTVFEFGTEEPNVRFTSRRTGLAAASRHLVGVRQASFLDLDGNTGLVPRSAK</sequence>
<feature type="domain" description="Heparinase II/III-like C-terminal" evidence="5">
    <location>
        <begin position="310"/>
        <end position="441"/>
    </location>
</feature>
<dbReference type="GO" id="GO:0042597">
    <property type="term" value="C:periplasmic space"/>
    <property type="evidence" value="ECO:0007669"/>
    <property type="project" value="UniProtKB-SubCell"/>
</dbReference>
<gene>
    <name evidence="6" type="ORF">F8O05_14140</name>
</gene>
<keyword evidence="2" id="KW-0732">Signal</keyword>
<name>A0A7J5B7J4_9MICO</name>
<comment type="caution">
    <text evidence="6">The sequence shown here is derived from an EMBL/GenBank/DDBJ whole genome shotgun (WGS) entry which is preliminary data.</text>
</comment>
<dbReference type="SUPFAM" id="SSF48230">
    <property type="entry name" value="Chondroitin AC/alginate lyase"/>
    <property type="match status" value="1"/>
</dbReference>
<dbReference type="Proteomes" id="UP000433493">
    <property type="component" value="Unassembled WGS sequence"/>
</dbReference>
<evidence type="ECO:0000256" key="2">
    <source>
        <dbReference type="ARBA" id="ARBA00022729"/>
    </source>
</evidence>